<evidence type="ECO:0000313" key="11">
    <source>
        <dbReference type="Proteomes" id="UP000315700"/>
    </source>
</evidence>
<dbReference type="InterPro" id="IPR003838">
    <property type="entry name" value="ABC3_permease_C"/>
</dbReference>
<evidence type="ECO:0000256" key="4">
    <source>
        <dbReference type="ARBA" id="ARBA00022989"/>
    </source>
</evidence>
<dbReference type="PANTHER" id="PTHR30572:SF4">
    <property type="entry name" value="ABC TRANSPORTER PERMEASE YTRF"/>
    <property type="match status" value="1"/>
</dbReference>
<protein>
    <submittedName>
        <fullName evidence="10">Macrolide export ATP-binding/permease protein MacB</fullName>
        <ecNumber evidence="10">3.6.3.-</ecNumber>
    </submittedName>
</protein>
<dbReference type="GO" id="GO:0005524">
    <property type="term" value="F:ATP binding"/>
    <property type="evidence" value="ECO:0007669"/>
    <property type="project" value="UniProtKB-KW"/>
</dbReference>
<dbReference type="RefSeq" id="WP_231754208.1">
    <property type="nucleotide sequence ID" value="NZ_CP036271.1"/>
</dbReference>
<evidence type="ECO:0000256" key="3">
    <source>
        <dbReference type="ARBA" id="ARBA00022692"/>
    </source>
</evidence>
<feature type="transmembrane region" description="Helical" evidence="8">
    <location>
        <begin position="798"/>
        <end position="822"/>
    </location>
</feature>
<feature type="transmembrane region" description="Helical" evidence="8">
    <location>
        <begin position="20"/>
        <end position="40"/>
    </location>
</feature>
<feature type="transmembrane region" description="Helical" evidence="8">
    <location>
        <begin position="343"/>
        <end position="370"/>
    </location>
</feature>
<name>A0A517S924_9PLAN</name>
<dbReference type="AlphaFoldDB" id="A0A517S924"/>
<feature type="transmembrane region" description="Helical" evidence="8">
    <location>
        <begin position="854"/>
        <end position="880"/>
    </location>
</feature>
<dbReference type="GO" id="GO:0022857">
    <property type="term" value="F:transmembrane transporter activity"/>
    <property type="evidence" value="ECO:0007669"/>
    <property type="project" value="TreeGrafter"/>
</dbReference>
<dbReference type="KEGG" id="ccos:Pan44_06400"/>
<feature type="transmembrane region" description="Helical" evidence="8">
    <location>
        <begin position="390"/>
        <end position="414"/>
    </location>
</feature>
<dbReference type="Pfam" id="PF02687">
    <property type="entry name" value="FtsX"/>
    <property type="match status" value="2"/>
</dbReference>
<comment type="similarity">
    <text evidence="6">Belongs to the ABC-4 integral membrane protein family.</text>
</comment>
<keyword evidence="10" id="KW-0378">Hydrolase</keyword>
<keyword evidence="2" id="KW-1003">Cell membrane</keyword>
<keyword evidence="4 8" id="KW-1133">Transmembrane helix</keyword>
<evidence type="ECO:0000256" key="5">
    <source>
        <dbReference type="ARBA" id="ARBA00023136"/>
    </source>
</evidence>
<keyword evidence="11" id="KW-1185">Reference proteome</keyword>
<dbReference type="InterPro" id="IPR050250">
    <property type="entry name" value="Macrolide_Exporter_MacB"/>
</dbReference>
<comment type="subcellular location">
    <subcellularLocation>
        <location evidence="1">Cell membrane</location>
        <topology evidence="1">Multi-pass membrane protein</topology>
    </subcellularLocation>
</comment>
<evidence type="ECO:0000313" key="10">
    <source>
        <dbReference type="EMBL" id="QDT52628.1"/>
    </source>
</evidence>
<accession>A0A517S924</accession>
<evidence type="ECO:0000256" key="2">
    <source>
        <dbReference type="ARBA" id="ARBA00022475"/>
    </source>
</evidence>
<keyword evidence="10" id="KW-0547">Nucleotide-binding</keyword>
<keyword evidence="5 8" id="KW-0472">Membrane</keyword>
<sequence length="934" mass="99499">MLRVFRLALAFLGEHRARAVLTSLAIAAAVGLVIWVSSGYDAILKTYDEYANLALGRYELAVAPIKVNDNATVPSEALKELRSDSAIASADPMWAIHAKVRSTKPPKASLSQAAKPQERGPRPADVGLESGPGSGPGARLPESLLLATDSPEPPFDMLRGQWISGGLEAAVRADAAAYWGVDAGDSLVVECQRTTLELRVAGIVQAPTLMGAGAFAIPILSPSSGELFVSTNTAEKLTGQSAAISLIGVSMNPEADLTKFRFGWAPRLSRYSTPVQFQEAYEIEEALDQAAAAQNVKLQSLAATGVAVLIAALVAMSALNMGVNERVRQYGVLRAITFTRWQIGLLIAMEGLLLGAIGFVGGVAGGWSILKVVERAASRRLYHGAELGATSLTLAAVAAFGGTFLASLVPAFRAMRVRPLEAMAPMQAVAAGRPLAPWLAIPGIVLLAVNPLMTFVFPPDFGTGVSARMTVGFVAMAIGAVLVGPLLVTSVDQCLGPVIAKMFRIDRKLLASQLTSHLWRSTGTAISMAVGLALFIGIQVWGYTMLEGFVPGSWAPDALISFRGPGLPPEHAQEIGEFPGIDGRRCLPIVVEQPRLRDDLTHSATRPSVTRQDNVVLLGIDPLRAFLSDNPLLELEWVEGNAADAVAKLKNGRGCIVPDHFLTETGLKIGDSFTLVPPQDPERSPVYEIAGAVRLPGWHWQTKLTGFRPRTHRAAALVIAGYDSVALDFDLPAATHVWFDYDMPNANPDQIATAAQGLYSRVLGRDVAIDSAAEGEPAVRVMPVERIRDVLRGNATRWIWLISQVPLVAILIAGLGLLNVMLASVRARHWEFGVLRAIGITGPTLVRAVLAEGLLIGCVAALLSLVFGMLAGWCGCGIAQYTSFFGGLHPDLVVPWRPLLVATGFLLMLATTAAAWPAWSVGRRRTLDLLQMPQ</sequence>
<feature type="transmembrane region" description="Helical" evidence="8">
    <location>
        <begin position="521"/>
        <end position="543"/>
    </location>
</feature>
<feature type="transmembrane region" description="Helical" evidence="8">
    <location>
        <begin position="301"/>
        <end position="323"/>
    </location>
</feature>
<feature type="transmembrane region" description="Helical" evidence="8">
    <location>
        <begin position="900"/>
        <end position="919"/>
    </location>
</feature>
<feature type="transmembrane region" description="Helical" evidence="8">
    <location>
        <begin position="435"/>
        <end position="453"/>
    </location>
</feature>
<evidence type="ECO:0000256" key="7">
    <source>
        <dbReference type="SAM" id="MobiDB-lite"/>
    </source>
</evidence>
<evidence type="ECO:0000256" key="6">
    <source>
        <dbReference type="ARBA" id="ARBA00038076"/>
    </source>
</evidence>
<evidence type="ECO:0000259" key="9">
    <source>
        <dbReference type="Pfam" id="PF02687"/>
    </source>
</evidence>
<dbReference type="EMBL" id="CP036271">
    <property type="protein sequence ID" value="QDT52628.1"/>
    <property type="molecule type" value="Genomic_DNA"/>
</dbReference>
<dbReference type="Proteomes" id="UP000315700">
    <property type="component" value="Chromosome"/>
</dbReference>
<feature type="domain" description="ABC3 transporter permease C-terminal" evidence="9">
    <location>
        <begin position="806"/>
        <end position="922"/>
    </location>
</feature>
<dbReference type="GO" id="GO:0016787">
    <property type="term" value="F:hydrolase activity"/>
    <property type="evidence" value="ECO:0007669"/>
    <property type="project" value="UniProtKB-KW"/>
</dbReference>
<gene>
    <name evidence="10" type="primary">macB_1</name>
    <name evidence="10" type="ORF">Pan44_06400</name>
</gene>
<proteinExistence type="inferred from homology"/>
<dbReference type="InParanoid" id="A0A517S924"/>
<dbReference type="GO" id="GO:0005886">
    <property type="term" value="C:plasma membrane"/>
    <property type="evidence" value="ECO:0007669"/>
    <property type="project" value="UniProtKB-SubCell"/>
</dbReference>
<feature type="region of interest" description="Disordered" evidence="7">
    <location>
        <begin position="101"/>
        <end position="141"/>
    </location>
</feature>
<keyword evidence="10" id="KW-0067">ATP-binding</keyword>
<feature type="transmembrane region" description="Helical" evidence="8">
    <location>
        <begin position="473"/>
        <end position="500"/>
    </location>
</feature>
<keyword evidence="3 8" id="KW-0812">Transmembrane</keyword>
<organism evidence="10 11">
    <name type="scientific">Caulifigura coniformis</name>
    <dbReference type="NCBI Taxonomy" id="2527983"/>
    <lineage>
        <taxon>Bacteria</taxon>
        <taxon>Pseudomonadati</taxon>
        <taxon>Planctomycetota</taxon>
        <taxon>Planctomycetia</taxon>
        <taxon>Planctomycetales</taxon>
        <taxon>Planctomycetaceae</taxon>
        <taxon>Caulifigura</taxon>
    </lineage>
</organism>
<feature type="domain" description="ABC3 transporter permease C-terminal" evidence="9">
    <location>
        <begin position="304"/>
        <end position="417"/>
    </location>
</feature>
<reference evidence="10 11" key="1">
    <citation type="submission" date="2019-02" db="EMBL/GenBank/DDBJ databases">
        <title>Deep-cultivation of Planctomycetes and their phenomic and genomic characterization uncovers novel biology.</title>
        <authorList>
            <person name="Wiegand S."/>
            <person name="Jogler M."/>
            <person name="Boedeker C."/>
            <person name="Pinto D."/>
            <person name="Vollmers J."/>
            <person name="Rivas-Marin E."/>
            <person name="Kohn T."/>
            <person name="Peeters S.H."/>
            <person name="Heuer A."/>
            <person name="Rast P."/>
            <person name="Oberbeckmann S."/>
            <person name="Bunk B."/>
            <person name="Jeske O."/>
            <person name="Meyerdierks A."/>
            <person name="Storesund J.E."/>
            <person name="Kallscheuer N."/>
            <person name="Luecker S."/>
            <person name="Lage O.M."/>
            <person name="Pohl T."/>
            <person name="Merkel B.J."/>
            <person name="Hornburger P."/>
            <person name="Mueller R.-W."/>
            <person name="Bruemmer F."/>
            <person name="Labrenz M."/>
            <person name="Spormann A.M."/>
            <person name="Op den Camp H."/>
            <person name="Overmann J."/>
            <person name="Amann R."/>
            <person name="Jetten M.S.M."/>
            <person name="Mascher T."/>
            <person name="Medema M.H."/>
            <person name="Devos D.P."/>
            <person name="Kaster A.-K."/>
            <person name="Ovreas L."/>
            <person name="Rohde M."/>
            <person name="Galperin M.Y."/>
            <person name="Jogler C."/>
        </authorList>
    </citation>
    <scope>NUCLEOTIDE SEQUENCE [LARGE SCALE GENOMIC DNA]</scope>
    <source>
        <strain evidence="10 11">Pan44</strain>
    </source>
</reference>
<dbReference type="EC" id="3.6.3.-" evidence="10"/>
<evidence type="ECO:0000256" key="1">
    <source>
        <dbReference type="ARBA" id="ARBA00004651"/>
    </source>
</evidence>
<dbReference type="PANTHER" id="PTHR30572">
    <property type="entry name" value="MEMBRANE COMPONENT OF TRANSPORTER-RELATED"/>
    <property type="match status" value="1"/>
</dbReference>
<evidence type="ECO:0000256" key="8">
    <source>
        <dbReference type="SAM" id="Phobius"/>
    </source>
</evidence>